<evidence type="ECO:0000256" key="6">
    <source>
        <dbReference type="SAM" id="SignalP"/>
    </source>
</evidence>
<evidence type="ECO:0000313" key="8">
    <source>
        <dbReference type="EMBL" id="MCD2423967.1"/>
    </source>
</evidence>
<dbReference type="Proteomes" id="UP001199816">
    <property type="component" value="Unassembled WGS sequence"/>
</dbReference>
<dbReference type="SUPFAM" id="SSF52743">
    <property type="entry name" value="Subtilisin-like"/>
    <property type="match status" value="1"/>
</dbReference>
<organism evidence="8 9">
    <name type="scientific">Niabella pedocola</name>
    <dbReference type="NCBI Taxonomy" id="1752077"/>
    <lineage>
        <taxon>Bacteria</taxon>
        <taxon>Pseudomonadati</taxon>
        <taxon>Bacteroidota</taxon>
        <taxon>Chitinophagia</taxon>
        <taxon>Chitinophagales</taxon>
        <taxon>Chitinophagaceae</taxon>
        <taxon>Niabella</taxon>
    </lineage>
</organism>
<dbReference type="PROSITE" id="PS00138">
    <property type="entry name" value="SUBTILASE_SER"/>
    <property type="match status" value="1"/>
</dbReference>
<evidence type="ECO:0000313" key="9">
    <source>
        <dbReference type="Proteomes" id="UP001199816"/>
    </source>
</evidence>
<name>A0ABS8PSB2_9BACT</name>
<evidence type="ECO:0000259" key="7">
    <source>
        <dbReference type="Pfam" id="PF00082"/>
    </source>
</evidence>
<keyword evidence="9" id="KW-1185">Reference proteome</keyword>
<dbReference type="InterPro" id="IPR036852">
    <property type="entry name" value="Peptidase_S8/S53_dom_sf"/>
</dbReference>
<dbReference type="EMBL" id="JAJNEC010000005">
    <property type="protein sequence ID" value="MCD2423967.1"/>
    <property type="molecule type" value="Genomic_DNA"/>
</dbReference>
<feature type="chain" id="PRO_5045212295" evidence="6">
    <location>
        <begin position="21"/>
        <end position="533"/>
    </location>
</feature>
<feature type="active site" description="Charge relay system" evidence="5">
    <location>
        <position position="66"/>
    </location>
</feature>
<reference evidence="8 9" key="1">
    <citation type="submission" date="2021-11" db="EMBL/GenBank/DDBJ databases">
        <title>Genomic of Niabella pedocola.</title>
        <authorList>
            <person name="Wu T."/>
        </authorList>
    </citation>
    <scope>NUCLEOTIDE SEQUENCE [LARGE SCALE GENOMIC DNA]</scope>
    <source>
        <strain evidence="8 9">JCM 31011</strain>
    </source>
</reference>
<keyword evidence="2 5" id="KW-0645">Protease</keyword>
<gene>
    <name evidence="8" type="ORF">LQ567_14410</name>
</gene>
<evidence type="ECO:0000256" key="3">
    <source>
        <dbReference type="ARBA" id="ARBA00022801"/>
    </source>
</evidence>
<feature type="signal peptide" evidence="6">
    <location>
        <begin position="1"/>
        <end position="20"/>
    </location>
</feature>
<proteinExistence type="inferred from homology"/>
<sequence length="533" mass="58429">MKKWMAVTAVLLFGSNTGEAQTVKPKIKDWHYLDYQQDGYQGISLNQAYALLKGRKSTPVIVAVIDSGIDTLQPDLKPVLWQNPKEIPNNHIDDDGNGLVDDYYGWNYLGAPDGTNLSVSVSDDWRTYHRFKAQFEGKDSAAVAKDQQWHYREWKRAHQKLVESYNSASKIIDNLRGNWEVAERSNTILKKALNKDVFTLKDLDSIPVSDANREWIGIWKRILEDGQTSNAGFMKGLGDYKKEQEDNLLKLTTAPEDFRGNLLKDDDYDITRTRYGNHNLTGFSGYHGTGVSSVIGAVRNNSIGIDGIADNVKIMMIRGILGKDEFDKDVALAIRYAVDHGAKVINMSFGKYISPDKHWVDEAVEYALSKDVVLVHGSGNDAADIDTDDHYPNAYTIDNRFLPNIIQVGASGDASLGALVAGFSNYGKKKVDLFAPGLEIHCAIAGDGTQVASGTSLSSPVVAGIAALLRSYFPKLKAAEVVDILKRSGTLLKEPVIKPGTSDEKVMLSELCSSGRIANAAGAVKLAIKIAGN</sequence>
<dbReference type="InterPro" id="IPR000209">
    <property type="entry name" value="Peptidase_S8/S53_dom"/>
</dbReference>
<dbReference type="InterPro" id="IPR023828">
    <property type="entry name" value="Peptidase_S8_Ser-AS"/>
</dbReference>
<evidence type="ECO:0000256" key="5">
    <source>
        <dbReference type="PROSITE-ProRule" id="PRU01240"/>
    </source>
</evidence>
<dbReference type="Gene3D" id="3.40.50.200">
    <property type="entry name" value="Peptidase S8/S53 domain"/>
    <property type="match status" value="2"/>
</dbReference>
<dbReference type="PROSITE" id="PS00137">
    <property type="entry name" value="SUBTILASE_HIS"/>
    <property type="match status" value="1"/>
</dbReference>
<dbReference type="PANTHER" id="PTHR43806:SF11">
    <property type="entry name" value="CEREVISIN-RELATED"/>
    <property type="match status" value="1"/>
</dbReference>
<evidence type="ECO:0000256" key="2">
    <source>
        <dbReference type="ARBA" id="ARBA00022670"/>
    </source>
</evidence>
<dbReference type="InterPro" id="IPR050131">
    <property type="entry name" value="Peptidase_S8_subtilisin-like"/>
</dbReference>
<feature type="active site" description="Charge relay system" evidence="5">
    <location>
        <position position="456"/>
    </location>
</feature>
<keyword evidence="4 5" id="KW-0720">Serine protease</keyword>
<dbReference type="PANTHER" id="PTHR43806">
    <property type="entry name" value="PEPTIDASE S8"/>
    <property type="match status" value="1"/>
</dbReference>
<accession>A0ABS8PSB2</accession>
<comment type="caution">
    <text evidence="8">The sequence shown here is derived from an EMBL/GenBank/DDBJ whole genome shotgun (WGS) entry which is preliminary data.</text>
</comment>
<keyword evidence="6" id="KW-0732">Signal</keyword>
<evidence type="ECO:0000256" key="1">
    <source>
        <dbReference type="ARBA" id="ARBA00011073"/>
    </source>
</evidence>
<feature type="active site" description="Charge relay system" evidence="5">
    <location>
        <position position="287"/>
    </location>
</feature>
<comment type="similarity">
    <text evidence="1 5">Belongs to the peptidase S8 family.</text>
</comment>
<evidence type="ECO:0000256" key="4">
    <source>
        <dbReference type="ARBA" id="ARBA00022825"/>
    </source>
</evidence>
<dbReference type="InterPro" id="IPR022398">
    <property type="entry name" value="Peptidase_S8_His-AS"/>
</dbReference>
<dbReference type="PRINTS" id="PR00723">
    <property type="entry name" value="SUBTILISIN"/>
</dbReference>
<protein>
    <submittedName>
        <fullName evidence="8">S8 family serine peptidase</fullName>
    </submittedName>
</protein>
<dbReference type="InterPro" id="IPR015500">
    <property type="entry name" value="Peptidase_S8_subtilisin-rel"/>
</dbReference>
<dbReference type="RefSeq" id="WP_231005224.1">
    <property type="nucleotide sequence ID" value="NZ_JAJNEC010000005.1"/>
</dbReference>
<dbReference type="PROSITE" id="PS51892">
    <property type="entry name" value="SUBTILASE"/>
    <property type="match status" value="1"/>
</dbReference>
<feature type="domain" description="Peptidase S8/S53" evidence="7">
    <location>
        <begin position="60"/>
        <end position="489"/>
    </location>
</feature>
<keyword evidence="3 5" id="KW-0378">Hydrolase</keyword>
<dbReference type="Pfam" id="PF00082">
    <property type="entry name" value="Peptidase_S8"/>
    <property type="match status" value="1"/>
</dbReference>